<keyword evidence="9" id="KW-1185">Reference proteome</keyword>
<name>A0A2J6R0C8_HYAVF</name>
<dbReference type="GO" id="GO:0022857">
    <property type="term" value="F:transmembrane transporter activity"/>
    <property type="evidence" value="ECO:0007669"/>
    <property type="project" value="InterPro"/>
</dbReference>
<dbReference type="InterPro" id="IPR005828">
    <property type="entry name" value="MFS_sugar_transport-like"/>
</dbReference>
<dbReference type="Gene3D" id="1.20.1250.20">
    <property type="entry name" value="MFS general substrate transporter like domains"/>
    <property type="match status" value="2"/>
</dbReference>
<reference evidence="8 9" key="1">
    <citation type="submission" date="2016-04" db="EMBL/GenBank/DDBJ databases">
        <title>A degradative enzymes factory behind the ericoid mycorrhizal symbiosis.</title>
        <authorList>
            <consortium name="DOE Joint Genome Institute"/>
            <person name="Martino E."/>
            <person name="Morin E."/>
            <person name="Grelet G."/>
            <person name="Kuo A."/>
            <person name="Kohler A."/>
            <person name="Daghino S."/>
            <person name="Barry K."/>
            <person name="Choi C."/>
            <person name="Cichocki N."/>
            <person name="Clum A."/>
            <person name="Copeland A."/>
            <person name="Hainaut M."/>
            <person name="Haridas S."/>
            <person name="Labutti K."/>
            <person name="Lindquist E."/>
            <person name="Lipzen A."/>
            <person name="Khouja H.-R."/>
            <person name="Murat C."/>
            <person name="Ohm R."/>
            <person name="Olson A."/>
            <person name="Spatafora J."/>
            <person name="Veneault-Fourrey C."/>
            <person name="Henrissat B."/>
            <person name="Grigoriev I."/>
            <person name="Martin F."/>
            <person name="Perotto S."/>
        </authorList>
    </citation>
    <scope>NUCLEOTIDE SEQUENCE [LARGE SCALE GENOMIC DNA]</scope>
    <source>
        <strain evidence="8 9">F</strain>
    </source>
</reference>
<dbReference type="PROSITE" id="PS50850">
    <property type="entry name" value="MFS"/>
    <property type="match status" value="1"/>
</dbReference>
<evidence type="ECO:0000313" key="9">
    <source>
        <dbReference type="Proteomes" id="UP000235786"/>
    </source>
</evidence>
<feature type="transmembrane region" description="Helical" evidence="6">
    <location>
        <begin position="382"/>
        <end position="404"/>
    </location>
</feature>
<evidence type="ECO:0000259" key="7">
    <source>
        <dbReference type="PROSITE" id="PS50850"/>
    </source>
</evidence>
<dbReference type="InterPro" id="IPR020846">
    <property type="entry name" value="MFS_dom"/>
</dbReference>
<feature type="compositionally biased region" description="Basic and acidic residues" evidence="5">
    <location>
        <begin position="624"/>
        <end position="634"/>
    </location>
</feature>
<dbReference type="OrthoDB" id="433512at2759"/>
<dbReference type="GO" id="GO:0016020">
    <property type="term" value="C:membrane"/>
    <property type="evidence" value="ECO:0007669"/>
    <property type="project" value="UniProtKB-SubCell"/>
</dbReference>
<dbReference type="SUPFAM" id="SSF103473">
    <property type="entry name" value="MFS general substrate transporter"/>
    <property type="match status" value="1"/>
</dbReference>
<feature type="transmembrane region" description="Helical" evidence="6">
    <location>
        <begin position="146"/>
        <end position="166"/>
    </location>
</feature>
<evidence type="ECO:0000313" key="8">
    <source>
        <dbReference type="EMBL" id="PMD31951.1"/>
    </source>
</evidence>
<feature type="transmembrane region" description="Helical" evidence="6">
    <location>
        <begin position="95"/>
        <end position="115"/>
    </location>
</feature>
<dbReference type="Pfam" id="PF00083">
    <property type="entry name" value="Sugar_tr"/>
    <property type="match status" value="2"/>
</dbReference>
<keyword evidence="3 6" id="KW-1133">Transmembrane helix</keyword>
<dbReference type="AlphaFoldDB" id="A0A2J6R0C8"/>
<dbReference type="PROSITE" id="PS00217">
    <property type="entry name" value="SUGAR_TRANSPORT_2"/>
    <property type="match status" value="1"/>
</dbReference>
<keyword evidence="4 6" id="KW-0472">Membrane</keyword>
<proteinExistence type="predicted"/>
<sequence length="651" mass="71239">MDLSAPLTPGGNAAFHNFHNDFAHIIHPNQRRRLALAEIDKVPFGWYHVRAVAVAGAGFFADSYDFISINLAIQLIGIAFWQDDGGTIPPHLQSAIRSATSGGAFIGMIAFGWLADVLGRKRIYGIELIILIFATLGQSLSSPSPVVTMSGLLIFGRVIMGLGLGGDYPMSAVITAEFAPTRWRGRMMAAVFSLQGFGQLAAALVALVTTVAFRKSFSAAKSFPECTGACQIAADRSWRIIIGFGMLPAIFALYYRLTIPETPRFTFDVALDAEKANADIRIFIDAEIALEQIDAFQRDSTNRLGLESQIQSQVRGVDNLIQPRGSWADFFKYFKNYRNGSVLFATMSSWFLLDFAFYGLALNNSVELEVLGFASGSDVFRVLLATSLGNLILVCAGGLPGYLLSALFMDTLGRRFIQIGGFASLTVIFLIIGFGYSSFDKVSLIALYILAQLFFNFGPNATTFLYPAELFPTRYRSTCHGLSAACGKLGAVIIQVFSEPLLMKGVKPGCQGSACSPFLGHMMQIFAACMFCGTRQTLEVLSGEMALGTNRSSDTRGSRERFMARLSWASHPRGRRVGEQHEKGIMSINDSRGREARSKANTQDSSASDSSTGRILRRSSQPRSDYERRGKMEDADISLQDMDYMGHLFSQ</sequence>
<dbReference type="CDD" id="cd17364">
    <property type="entry name" value="MFS_PhT"/>
    <property type="match status" value="1"/>
</dbReference>
<evidence type="ECO:0000256" key="2">
    <source>
        <dbReference type="ARBA" id="ARBA00022692"/>
    </source>
</evidence>
<feature type="compositionally biased region" description="Polar residues" evidence="5">
    <location>
        <begin position="599"/>
        <end position="623"/>
    </location>
</feature>
<evidence type="ECO:0000256" key="5">
    <source>
        <dbReference type="SAM" id="MobiDB-lite"/>
    </source>
</evidence>
<dbReference type="STRING" id="1149755.A0A2J6R0C8"/>
<organism evidence="8 9">
    <name type="scientific">Hyaloscypha variabilis (strain UAMH 11265 / GT02V1 / F)</name>
    <name type="common">Meliniomyces variabilis</name>
    <dbReference type="NCBI Taxonomy" id="1149755"/>
    <lineage>
        <taxon>Eukaryota</taxon>
        <taxon>Fungi</taxon>
        <taxon>Dikarya</taxon>
        <taxon>Ascomycota</taxon>
        <taxon>Pezizomycotina</taxon>
        <taxon>Leotiomycetes</taxon>
        <taxon>Helotiales</taxon>
        <taxon>Hyaloscyphaceae</taxon>
        <taxon>Hyaloscypha</taxon>
        <taxon>Hyaloscypha variabilis</taxon>
    </lineage>
</organism>
<protein>
    <submittedName>
        <fullName evidence="8">MFS general substrate transporter</fullName>
    </submittedName>
</protein>
<feature type="region of interest" description="Disordered" evidence="5">
    <location>
        <begin position="572"/>
        <end position="634"/>
    </location>
</feature>
<evidence type="ECO:0000256" key="1">
    <source>
        <dbReference type="ARBA" id="ARBA00004141"/>
    </source>
</evidence>
<keyword evidence="2 6" id="KW-0812">Transmembrane</keyword>
<feature type="transmembrane region" description="Helical" evidence="6">
    <location>
        <begin position="122"/>
        <end position="140"/>
    </location>
</feature>
<accession>A0A2J6R0C8</accession>
<comment type="subcellular location">
    <subcellularLocation>
        <location evidence="1">Membrane</location>
        <topology evidence="1">Multi-pass membrane protein</topology>
    </subcellularLocation>
</comment>
<evidence type="ECO:0000256" key="4">
    <source>
        <dbReference type="ARBA" id="ARBA00023136"/>
    </source>
</evidence>
<dbReference type="PANTHER" id="PTHR24064">
    <property type="entry name" value="SOLUTE CARRIER FAMILY 22 MEMBER"/>
    <property type="match status" value="1"/>
</dbReference>
<dbReference type="Proteomes" id="UP000235786">
    <property type="component" value="Unassembled WGS sequence"/>
</dbReference>
<dbReference type="InterPro" id="IPR005829">
    <property type="entry name" value="Sugar_transporter_CS"/>
</dbReference>
<feature type="transmembrane region" description="Helical" evidence="6">
    <location>
        <begin position="187"/>
        <end position="213"/>
    </location>
</feature>
<dbReference type="EMBL" id="KZ613960">
    <property type="protein sequence ID" value="PMD31951.1"/>
    <property type="molecule type" value="Genomic_DNA"/>
</dbReference>
<dbReference type="InterPro" id="IPR036259">
    <property type="entry name" value="MFS_trans_sf"/>
</dbReference>
<feature type="transmembrane region" description="Helical" evidence="6">
    <location>
        <begin position="416"/>
        <end position="439"/>
    </location>
</feature>
<feature type="transmembrane region" description="Helical" evidence="6">
    <location>
        <begin position="445"/>
        <end position="466"/>
    </location>
</feature>
<feature type="transmembrane region" description="Helical" evidence="6">
    <location>
        <begin position="237"/>
        <end position="255"/>
    </location>
</feature>
<feature type="domain" description="Major facilitator superfamily (MFS) profile" evidence="7">
    <location>
        <begin position="51"/>
        <end position="545"/>
    </location>
</feature>
<gene>
    <name evidence="8" type="ORF">L207DRAFT_558348</name>
</gene>
<evidence type="ECO:0000256" key="6">
    <source>
        <dbReference type="SAM" id="Phobius"/>
    </source>
</evidence>
<feature type="transmembrane region" description="Helical" evidence="6">
    <location>
        <begin position="342"/>
        <end position="362"/>
    </location>
</feature>
<evidence type="ECO:0000256" key="3">
    <source>
        <dbReference type="ARBA" id="ARBA00022989"/>
    </source>
</evidence>